<dbReference type="InterPro" id="IPR026876">
    <property type="entry name" value="Fn3_assoc_repeat"/>
</dbReference>
<keyword evidence="4" id="KW-0111">Calcium/phospholipid-binding</keyword>
<protein>
    <recommendedName>
        <fullName evidence="4">Annexin</fullName>
    </recommendedName>
</protein>
<dbReference type="InterPro" id="IPR018252">
    <property type="entry name" value="Annexin_repeat_CS"/>
</dbReference>
<evidence type="ECO:0000256" key="5">
    <source>
        <dbReference type="SAM" id="MobiDB-lite"/>
    </source>
</evidence>
<keyword evidence="2 4" id="KW-0677">Repeat</keyword>
<keyword evidence="6" id="KW-1185">Reference proteome</keyword>
<dbReference type="PRINTS" id="PR00196">
    <property type="entry name" value="ANNEXIN"/>
</dbReference>
<dbReference type="Pfam" id="PF13287">
    <property type="entry name" value="Fn3_assoc"/>
    <property type="match status" value="1"/>
</dbReference>
<dbReference type="PROSITE" id="PS51897">
    <property type="entry name" value="ANNEXIN_2"/>
    <property type="match status" value="9"/>
</dbReference>
<keyword evidence="4" id="KW-0106">Calcium</keyword>
<feature type="compositionally biased region" description="Basic and acidic residues" evidence="5">
    <location>
        <begin position="381"/>
        <end position="408"/>
    </location>
</feature>
<dbReference type="PANTHER" id="PTHR10502:SF102">
    <property type="entry name" value="ANNEXIN B11"/>
    <property type="match status" value="1"/>
</dbReference>
<reference evidence="7" key="1">
    <citation type="submission" date="2025-08" db="UniProtKB">
        <authorList>
            <consortium name="RefSeq"/>
        </authorList>
    </citation>
    <scope>IDENTIFICATION</scope>
</reference>
<proteinExistence type="inferred from homology"/>
<dbReference type="SMART" id="SM00335">
    <property type="entry name" value="ANX"/>
    <property type="match status" value="11"/>
</dbReference>
<gene>
    <name evidence="7" type="primary">LOC106807208</name>
</gene>
<sequence>MHVSMYTNVAAGAIAAPTIMPLRNPHLGLPRTKIDTSVYVELRTESPHAKLYFTVDGPKPNPFQLRIGGKEVTHKYVGPFTLRPGKRDVKAIAVSRDGLHESQVVDKTFVVEEVTDGGYDDINDFWMDEGVESVKSNNPYATEYSKARTPVRSKVKDAWSKPFPGSKIEGPINPVNYNGTQVNIFGLPPQPSGQPSISQVTPTGVGFAAYGANPVDFTATYGPYRPTTGYLTEQMLQKLEDVGQGQVEETRQQISGEAGNRTAIGMPTKKLEVSPGSGKWTEQLGHIYLSLMEYASDAEAFRQEIGQPKLGEIVSASLEEDEDVYHLLVTLTKEDPSNREEETTSKISASQDQNIIALSSTPPWKLQKQNRNANTKVGIRQQDKITEQEKTEKEKEPVKPEQNEKEIQLETQGTLRPWREFDAENDSEAMRNALKGLGTNEDTVIQVMGTRSNAQRQSIIKHYKTMFGKSLVKDLDGELSGNLHVTVLALCQRACDYDASLLHKALQGLGTDEATLIEIFCTRTNKEINDIKHSYRTLYNKDLEKDIISDTSGHFKHVLVSLVQGNRDEGVTVNRGLARQDAEALYEAGKLKWGTEESKFNAILVSRSPAQLRATFDEYQKVSKKTLEDDIKSEMSGDLRTAMLAIVRCIRSKPDYFSRRLHTAMKGAGTDDDALIRIVVSRCEIDMTQVAESFQRGYKQTLAQFVREDTSGDYRKLLLLLLGEAVELHPKHIEAIVKPEEKKEEVTQGHASGSLVRPVVQEAVVASENEYWDEPAVQVSGTVKTYSGFSPETDAEVLQKAMKGLGADEQAIVGVYGRRTASQRQIIAQVYKTRYGKDLVKDLKSNLGGNLRHLVIGLSVRRPQFDATELRKAMKGLGTKESVLIEILCTRTNREIEALKKAYESTFERNLEDDIVSESSQHFQRLLVSLVQGNRDENTKVDMAKAREDAQALYVAGEKSWGTDEARFNQILVSRSPAHLRAVFVEYGKLSRKDILKVIRSETSGDLQTGLLTIVKCIRNKPGYFAECLYNSMKGLGTDDNLLIRIIVSRCEVDMVQVKVEFNKKYGKGGLGKWIAGLGTKESVLIEILCTRTNREIEALKKAYESTFERNLEDDIVSESSQHFQRLLVSLVQGNRDENTKVDMAKAREDAQALYVAGEKILGTDEARFNQIWCREVRAHLRAVFVEYGKLSRKDMMKVIRSETSGDFEVYPEQAWLLAECLYNSMKGLGTDDNLLIRIIVSRCEVDMVQVKVEFNQEVMARGWPRQWIADDTHREYQHFWLMLIGEK</sequence>
<dbReference type="InterPro" id="IPR037104">
    <property type="entry name" value="Annexin_sf"/>
</dbReference>
<organism evidence="6 7">
    <name type="scientific">Priapulus caudatus</name>
    <name type="common">Priapulid worm</name>
    <dbReference type="NCBI Taxonomy" id="37621"/>
    <lineage>
        <taxon>Eukaryota</taxon>
        <taxon>Metazoa</taxon>
        <taxon>Ecdysozoa</taxon>
        <taxon>Scalidophora</taxon>
        <taxon>Priapulida</taxon>
        <taxon>Priapulimorpha</taxon>
        <taxon>Priapulimorphida</taxon>
        <taxon>Priapulidae</taxon>
        <taxon>Priapulus</taxon>
    </lineage>
</organism>
<evidence type="ECO:0000313" key="7">
    <source>
        <dbReference type="RefSeq" id="XP_014664979.1"/>
    </source>
</evidence>
<dbReference type="Gene3D" id="1.10.220.10">
    <property type="entry name" value="Annexin"/>
    <property type="match status" value="11"/>
</dbReference>
<evidence type="ECO:0000313" key="6">
    <source>
        <dbReference type="Proteomes" id="UP000695022"/>
    </source>
</evidence>
<dbReference type="InterPro" id="IPR001464">
    <property type="entry name" value="Annexin"/>
</dbReference>
<evidence type="ECO:0000256" key="2">
    <source>
        <dbReference type="ARBA" id="ARBA00022737"/>
    </source>
</evidence>
<dbReference type="RefSeq" id="XP_014664979.1">
    <property type="nucleotide sequence ID" value="XM_014809493.1"/>
</dbReference>
<evidence type="ECO:0000256" key="3">
    <source>
        <dbReference type="ARBA" id="ARBA00023216"/>
    </source>
</evidence>
<dbReference type="Pfam" id="PF00191">
    <property type="entry name" value="Annexin"/>
    <property type="match status" value="11"/>
</dbReference>
<dbReference type="PANTHER" id="PTHR10502">
    <property type="entry name" value="ANNEXIN"/>
    <property type="match status" value="1"/>
</dbReference>
<dbReference type="GeneID" id="106807208"/>
<keyword evidence="3 4" id="KW-0041">Annexin</keyword>
<comment type="similarity">
    <text evidence="1 4">Belongs to the annexin family.</text>
</comment>
<evidence type="ECO:0000256" key="4">
    <source>
        <dbReference type="RuleBase" id="RU003540"/>
    </source>
</evidence>
<dbReference type="PROSITE" id="PS00223">
    <property type="entry name" value="ANNEXIN_1"/>
    <property type="match status" value="4"/>
</dbReference>
<feature type="region of interest" description="Disordered" evidence="5">
    <location>
        <begin position="367"/>
        <end position="409"/>
    </location>
</feature>
<comment type="domain">
    <text evidence="4">A pair of annexin repeats may form one binding site for calcium and phospholipid.</text>
</comment>
<name>A0ABM1DYF8_PRICU</name>
<accession>A0ABM1DYF8</accession>
<dbReference type="InterPro" id="IPR018502">
    <property type="entry name" value="Annexin_repeat"/>
</dbReference>
<dbReference type="SUPFAM" id="SSF47874">
    <property type="entry name" value="Annexin"/>
    <property type="match status" value="3"/>
</dbReference>
<evidence type="ECO:0000256" key="1">
    <source>
        <dbReference type="ARBA" id="ARBA00007831"/>
    </source>
</evidence>
<dbReference type="Proteomes" id="UP000695022">
    <property type="component" value="Unplaced"/>
</dbReference>